<reference evidence="2 3" key="1">
    <citation type="submission" date="2015-04" db="EMBL/GenBank/DDBJ databases">
        <title>Whole genome shotgun sequence of Flavihumibacter petaseus NBRC 106054.</title>
        <authorList>
            <person name="Miyazawa S."/>
            <person name="Hosoyama A."/>
            <person name="Hashimoto M."/>
            <person name="Noguchi M."/>
            <person name="Tsuchikane K."/>
            <person name="Ohji S."/>
            <person name="Yamazoe A."/>
            <person name="Ichikawa N."/>
            <person name="Kimura A."/>
            <person name="Fujita N."/>
        </authorList>
    </citation>
    <scope>NUCLEOTIDE SEQUENCE [LARGE SCALE GENOMIC DNA]</scope>
    <source>
        <strain evidence="2 3">NBRC 106054</strain>
    </source>
</reference>
<protein>
    <submittedName>
        <fullName evidence="2">Putative TonB-dependent receptor</fullName>
    </submittedName>
</protein>
<dbReference type="SUPFAM" id="SSF49464">
    <property type="entry name" value="Carboxypeptidase regulatory domain-like"/>
    <property type="match status" value="1"/>
</dbReference>
<dbReference type="InterPro" id="IPR012910">
    <property type="entry name" value="Plug_dom"/>
</dbReference>
<dbReference type="InterPro" id="IPR008969">
    <property type="entry name" value="CarboxyPept-like_regulatory"/>
</dbReference>
<feature type="domain" description="TonB-dependent receptor plug" evidence="1">
    <location>
        <begin position="126"/>
        <end position="201"/>
    </location>
</feature>
<dbReference type="SUPFAM" id="SSF56935">
    <property type="entry name" value="Porins"/>
    <property type="match status" value="1"/>
</dbReference>
<dbReference type="Gene3D" id="2.60.40.1120">
    <property type="entry name" value="Carboxypeptidase-like, regulatory domain"/>
    <property type="match status" value="1"/>
</dbReference>
<dbReference type="Pfam" id="PF13715">
    <property type="entry name" value="CarbopepD_reg_2"/>
    <property type="match status" value="1"/>
</dbReference>
<dbReference type="EMBL" id="BBWV01000002">
    <property type="protein sequence ID" value="GAO43496.1"/>
    <property type="molecule type" value="Genomic_DNA"/>
</dbReference>
<keyword evidence="3" id="KW-1185">Reference proteome</keyword>
<evidence type="ECO:0000313" key="2">
    <source>
        <dbReference type="EMBL" id="GAO43496.1"/>
    </source>
</evidence>
<accession>A0A0E9N1J2</accession>
<sequence length="810" mass="92980">MVWAQAKKATITGIVVNEDDRPLPGVSITLLGKTAGTSTNDSGRFRIQVVAEKAVALVFTYTGYQTEQRNFLLNNKEEETITLRMTRSSTALPEVTVTDERTRREAGLVTINPKQAINIPTPGGGIESLIKVFVGSNNELTSNYNVRGGSYDENLIYVNDFEVYRPYLVRNGQQEGLSFINPEMTRSVNFYEGGFQAKYGDKLSSVLDIAYKKPKTFGGSAYIGLLEQGLELEGSTKNSRFSYLVGARHRNNRNLLSSQETKGNYVPSAVDFQSLFTWQVSPRWTAELLTNFSGNKFLLQPTFSQPSAAVFSPYYSANLGLDIYFNGREEDRYRTQMAGISLQQQVHKNLRLKWMGSWYRDRENENIDITGAYLFGERSFDESKHDFGEIVNPLGAGVFQNYARNDLKIDVWNFSHKGYWDVGNHFVNWGLSYDRQLVDDHLNEFEYQDSAGYSLPYQPGALPLYKRLKSTADFGVNRYSAFIQDNFALGDSSGFSLQAGVRFNYNDLNNEFLISPRAGISWKPRNWKRDIIFRGSAGIYQQPPFYREMRRYDGTVNYDLKAQKSWQVSGGFDYNFNAFGRQLKWTAEAYYKSLWDVVPYDIDNVRMRYYGENNAKAYAAGIETRIIGDIVKDAESYFSLGFMRTREDIKDDYFYNYTLDSLNQPVDSTLTQHGWLRRPTDRLITVGIFFQDYLSTNKNFKIYVNTIYGSNLPYNIPNSAKYRNALIIDPYLRIDLGFSALLLTSDRSKRRSHSPFRDFDNIWATLEVYNVIDRPNTISYLLIKDFANTTYAIPNRLTPRLLNLKLVARW</sequence>
<dbReference type="Pfam" id="PF07715">
    <property type="entry name" value="Plug"/>
    <property type="match status" value="1"/>
</dbReference>
<comment type="caution">
    <text evidence="2">The sequence shown here is derived from an EMBL/GenBank/DDBJ whole genome shotgun (WGS) entry which is preliminary data.</text>
</comment>
<dbReference type="STRING" id="1220578.FPE01S_02_06010"/>
<gene>
    <name evidence="2" type="ORF">FPE01S_02_06010</name>
</gene>
<proteinExistence type="predicted"/>
<dbReference type="AlphaFoldDB" id="A0A0E9N1J2"/>
<evidence type="ECO:0000313" key="3">
    <source>
        <dbReference type="Proteomes" id="UP000033121"/>
    </source>
</evidence>
<dbReference type="RefSeq" id="WP_245623996.1">
    <property type="nucleotide sequence ID" value="NZ_BBWV01000002.1"/>
</dbReference>
<keyword evidence="2" id="KW-0675">Receptor</keyword>
<evidence type="ECO:0000259" key="1">
    <source>
        <dbReference type="Pfam" id="PF07715"/>
    </source>
</evidence>
<organism evidence="2 3">
    <name type="scientific">Flavihumibacter petaseus NBRC 106054</name>
    <dbReference type="NCBI Taxonomy" id="1220578"/>
    <lineage>
        <taxon>Bacteria</taxon>
        <taxon>Pseudomonadati</taxon>
        <taxon>Bacteroidota</taxon>
        <taxon>Chitinophagia</taxon>
        <taxon>Chitinophagales</taxon>
        <taxon>Chitinophagaceae</taxon>
        <taxon>Flavihumibacter</taxon>
    </lineage>
</organism>
<name>A0A0E9N1J2_9BACT</name>
<dbReference type="Proteomes" id="UP000033121">
    <property type="component" value="Unassembled WGS sequence"/>
</dbReference>